<protein>
    <recommendedName>
        <fullName evidence="10">Sensitive to high expression protein 9, mitochondrial</fullName>
    </recommendedName>
</protein>
<evidence type="ECO:0000256" key="3">
    <source>
        <dbReference type="ARBA" id="ARBA00022792"/>
    </source>
</evidence>
<evidence type="ECO:0000256" key="2">
    <source>
        <dbReference type="ARBA" id="ARBA00022692"/>
    </source>
</evidence>
<evidence type="ECO:0000256" key="9">
    <source>
        <dbReference type="ARBA" id="ARBA00024807"/>
    </source>
</evidence>
<dbReference type="EMBL" id="JAGHQM010000002">
    <property type="protein sequence ID" value="KAH0569242.1"/>
    <property type="molecule type" value="Genomic_DNA"/>
</dbReference>
<evidence type="ECO:0000256" key="5">
    <source>
        <dbReference type="ARBA" id="ARBA00022989"/>
    </source>
</evidence>
<evidence type="ECO:0000256" key="1">
    <source>
        <dbReference type="ARBA" id="ARBA00007472"/>
    </source>
</evidence>
<dbReference type="AlphaFoldDB" id="A0A9P8RUB4"/>
<keyword evidence="4 10" id="KW-0809">Transit peptide</keyword>
<evidence type="ECO:0000313" key="12">
    <source>
        <dbReference type="EMBL" id="KAH0569242.1"/>
    </source>
</evidence>
<comment type="similarity">
    <text evidence="1 10">Belongs to the SHE9 family.</text>
</comment>
<keyword evidence="13" id="KW-1185">Reference proteome</keyword>
<dbReference type="PANTHER" id="PTHR31961">
    <property type="entry name" value="SENSITIVE TO HIGH EXPRESSION PROTEIN 9, MITOCHONDRIAL"/>
    <property type="match status" value="1"/>
</dbReference>
<accession>A0A9P8RUB4</accession>
<comment type="function">
    <text evidence="9">Required for the maintenance of the structure of the mitochondrial inner membrane. Involved in mitochondrial morphology. Causes growth arrest when highly overexpressed.</text>
</comment>
<dbReference type="Proteomes" id="UP000750711">
    <property type="component" value="Unassembled WGS sequence"/>
</dbReference>
<gene>
    <name evidence="12" type="ORF">GP486_000059</name>
</gene>
<evidence type="ECO:0000256" key="10">
    <source>
        <dbReference type="RuleBase" id="RU364128"/>
    </source>
</evidence>
<feature type="compositionally biased region" description="Low complexity" evidence="11">
    <location>
        <begin position="74"/>
        <end position="87"/>
    </location>
</feature>
<evidence type="ECO:0000256" key="6">
    <source>
        <dbReference type="ARBA" id="ARBA00023054"/>
    </source>
</evidence>
<keyword evidence="8" id="KW-0472">Membrane</keyword>
<dbReference type="GO" id="GO:0005743">
    <property type="term" value="C:mitochondrial inner membrane"/>
    <property type="evidence" value="ECO:0007669"/>
    <property type="project" value="UniProtKB-SubCell"/>
</dbReference>
<comment type="caution">
    <text evidence="12">The sequence shown here is derived from an EMBL/GenBank/DDBJ whole genome shotgun (WGS) entry which is preliminary data.</text>
</comment>
<keyword evidence="3 10" id="KW-0999">Mitochondrion inner membrane</keyword>
<evidence type="ECO:0000313" key="13">
    <source>
        <dbReference type="Proteomes" id="UP000750711"/>
    </source>
</evidence>
<evidence type="ECO:0000256" key="8">
    <source>
        <dbReference type="ARBA" id="ARBA00023136"/>
    </source>
</evidence>
<keyword evidence="7 10" id="KW-0496">Mitochondrion</keyword>
<reference evidence="12" key="1">
    <citation type="submission" date="2021-03" db="EMBL/GenBank/DDBJ databases">
        <title>Comparative genomics and phylogenomic investigation of the class Geoglossomycetes provide insights into ecological specialization and systematics.</title>
        <authorList>
            <person name="Melie T."/>
            <person name="Pirro S."/>
            <person name="Miller A.N."/>
            <person name="Quandt A."/>
        </authorList>
    </citation>
    <scope>NUCLEOTIDE SEQUENCE</scope>
    <source>
        <strain evidence="12">CAQ_001_2017</strain>
    </source>
</reference>
<keyword evidence="5" id="KW-1133">Transmembrane helix</keyword>
<sequence>MPPLFEYFSRRAFESTLAGVVRVSSRPTVNPFASTCLQCRRRAQFRQYTHNHPHPSTLKTHGLRQREASGAPKSLSGSRPFSSLRSSDPLAPPSSTPSETLTKFKDDRQTAQFKRQDLPSQEEDRRSQVSKRFSRVMDNLQSNVFLASQRLNDLTGYSGIEALKRDIEEQGKGFEDLRTGTNEGQ</sequence>
<dbReference type="InterPro" id="IPR008839">
    <property type="entry name" value="MDM33_fungi"/>
</dbReference>
<dbReference type="GO" id="GO:0007007">
    <property type="term" value="P:inner mitochondrial membrane organization"/>
    <property type="evidence" value="ECO:0007669"/>
    <property type="project" value="TreeGrafter"/>
</dbReference>
<dbReference type="Pfam" id="PF05546">
    <property type="entry name" value="She9_MDM33"/>
    <property type="match status" value="1"/>
</dbReference>
<evidence type="ECO:0000256" key="4">
    <source>
        <dbReference type="ARBA" id="ARBA00022946"/>
    </source>
</evidence>
<proteinExistence type="inferred from homology"/>
<evidence type="ECO:0000256" key="11">
    <source>
        <dbReference type="SAM" id="MobiDB-lite"/>
    </source>
</evidence>
<evidence type="ECO:0000256" key="7">
    <source>
        <dbReference type="ARBA" id="ARBA00023128"/>
    </source>
</evidence>
<comment type="subcellular location">
    <subcellularLocation>
        <location evidence="10">Mitochondrion inner membrane</location>
        <topology evidence="10">Multi-pass membrane protein</topology>
    </subcellularLocation>
</comment>
<feature type="region of interest" description="Disordered" evidence="11">
    <location>
        <begin position="49"/>
        <end position="102"/>
    </location>
</feature>
<dbReference type="PANTHER" id="PTHR31961:SF3">
    <property type="entry name" value="SENSITIVE TO HIGH EXPRESSION PROTEIN 9, MITOCHONDRIAL"/>
    <property type="match status" value="1"/>
</dbReference>
<keyword evidence="2" id="KW-0812">Transmembrane</keyword>
<organism evidence="12 13">
    <name type="scientific">Trichoglossum hirsutum</name>
    <dbReference type="NCBI Taxonomy" id="265104"/>
    <lineage>
        <taxon>Eukaryota</taxon>
        <taxon>Fungi</taxon>
        <taxon>Dikarya</taxon>
        <taxon>Ascomycota</taxon>
        <taxon>Pezizomycotina</taxon>
        <taxon>Geoglossomycetes</taxon>
        <taxon>Geoglossales</taxon>
        <taxon>Geoglossaceae</taxon>
        <taxon>Trichoglossum</taxon>
    </lineage>
</organism>
<feature type="region of interest" description="Disordered" evidence="11">
    <location>
        <begin position="111"/>
        <end position="130"/>
    </location>
</feature>
<comment type="subunit">
    <text evidence="10">Homooligomer.</text>
</comment>
<feature type="compositionally biased region" description="Basic and acidic residues" evidence="11">
    <location>
        <begin position="111"/>
        <end position="127"/>
    </location>
</feature>
<name>A0A9P8RUB4_9PEZI</name>
<keyword evidence="6" id="KW-0175">Coiled coil</keyword>